<accession>A0A0R3QCK7</accession>
<evidence type="ECO:0000313" key="2">
    <source>
        <dbReference type="EMBL" id="VDO14682.1"/>
    </source>
</evidence>
<name>A0A0R3QCK7_9BILA</name>
<dbReference type="Proteomes" id="UP000280834">
    <property type="component" value="Unassembled WGS sequence"/>
</dbReference>
<dbReference type="EMBL" id="UZAG01003045">
    <property type="protein sequence ID" value="VDO14682.1"/>
    <property type="molecule type" value="Genomic_DNA"/>
</dbReference>
<protein>
    <submittedName>
        <fullName evidence="4">Integron gene cassette protein</fullName>
    </submittedName>
</protein>
<feature type="region of interest" description="Disordered" evidence="1">
    <location>
        <begin position="1"/>
        <end position="59"/>
    </location>
</feature>
<feature type="compositionally biased region" description="Basic and acidic residues" evidence="1">
    <location>
        <begin position="33"/>
        <end position="51"/>
    </location>
</feature>
<proteinExistence type="predicted"/>
<evidence type="ECO:0000256" key="1">
    <source>
        <dbReference type="SAM" id="MobiDB-lite"/>
    </source>
</evidence>
<reference evidence="2 3" key="2">
    <citation type="submission" date="2018-11" db="EMBL/GenBank/DDBJ databases">
        <authorList>
            <consortium name="Pathogen Informatics"/>
        </authorList>
    </citation>
    <scope>NUCLEOTIDE SEQUENCE [LARGE SCALE GENOMIC DNA]</scope>
</reference>
<dbReference type="AlphaFoldDB" id="A0A0R3QCK7"/>
<gene>
    <name evidence="2" type="ORF">BTMF_LOCUS3389</name>
</gene>
<organism evidence="4">
    <name type="scientific">Brugia timori</name>
    <dbReference type="NCBI Taxonomy" id="42155"/>
    <lineage>
        <taxon>Eukaryota</taxon>
        <taxon>Metazoa</taxon>
        <taxon>Ecdysozoa</taxon>
        <taxon>Nematoda</taxon>
        <taxon>Chromadorea</taxon>
        <taxon>Rhabditida</taxon>
        <taxon>Spirurina</taxon>
        <taxon>Spiruromorpha</taxon>
        <taxon>Filarioidea</taxon>
        <taxon>Onchocercidae</taxon>
        <taxon>Brugia</taxon>
    </lineage>
</organism>
<evidence type="ECO:0000313" key="4">
    <source>
        <dbReference type="WBParaSite" id="BTMF_0000408701-mRNA-1"/>
    </source>
</evidence>
<evidence type="ECO:0000313" key="3">
    <source>
        <dbReference type="Proteomes" id="UP000280834"/>
    </source>
</evidence>
<keyword evidence="3" id="KW-1185">Reference proteome</keyword>
<feature type="compositionally biased region" description="Polar residues" evidence="1">
    <location>
        <begin position="1"/>
        <end position="21"/>
    </location>
</feature>
<reference evidence="4" key="1">
    <citation type="submission" date="2017-02" db="UniProtKB">
        <authorList>
            <consortium name="WormBaseParasite"/>
        </authorList>
    </citation>
    <scope>IDENTIFICATION</scope>
</reference>
<dbReference type="WBParaSite" id="BTMF_0000408701-mRNA-1">
    <property type="protein sequence ID" value="BTMF_0000408701-mRNA-1"/>
    <property type="gene ID" value="BTMF_0000408701"/>
</dbReference>
<sequence>MKFSTSALRGSPMQCNVSSGARASGTPPGDETALSRDGDDMNMHFPRDARAEGGPVQESGWSAKRINARLRSRQAS</sequence>